<dbReference type="EMBL" id="CP020921">
    <property type="protein sequence ID" value="AWB10063.1"/>
    <property type="molecule type" value="Genomic_DNA"/>
</dbReference>
<dbReference type="InterPro" id="IPR006132">
    <property type="entry name" value="Asp/Orn_carbamoyltranf_P-bd"/>
</dbReference>
<evidence type="ECO:0000259" key="9">
    <source>
        <dbReference type="Pfam" id="PF02729"/>
    </source>
</evidence>
<comment type="similarity">
    <text evidence="2 7">Belongs to the aspartate/ornithine carbamoyltransferase superfamily. ATCase family.</text>
</comment>
<dbReference type="InterPro" id="IPR036901">
    <property type="entry name" value="Asp/Orn_carbamoylTrfase_sf"/>
</dbReference>
<keyword evidence="3 7" id="KW-0808">Transferase</keyword>
<dbReference type="AlphaFoldDB" id="A0A2R4VZS7"/>
<feature type="binding site" evidence="7">
    <location>
        <position position="136"/>
    </location>
    <ligand>
        <name>carbamoyl phosphate</name>
        <dbReference type="ChEBI" id="CHEBI:58228"/>
    </ligand>
</feature>
<dbReference type="GO" id="GO:0016597">
    <property type="term" value="F:amino acid binding"/>
    <property type="evidence" value="ECO:0007669"/>
    <property type="project" value="InterPro"/>
</dbReference>
<name>A0A2R4VZS7_THEAF</name>
<evidence type="ECO:0000256" key="2">
    <source>
        <dbReference type="ARBA" id="ARBA00008896"/>
    </source>
</evidence>
<dbReference type="SUPFAM" id="SSF53671">
    <property type="entry name" value="Aspartate/ornithine carbamoyltransferase"/>
    <property type="match status" value="1"/>
</dbReference>
<dbReference type="InterPro" id="IPR006131">
    <property type="entry name" value="Asp_carbamoyltransf_Asp/Orn-bd"/>
</dbReference>
<dbReference type="Pfam" id="PF00185">
    <property type="entry name" value="OTCace"/>
    <property type="match status" value="1"/>
</dbReference>
<feature type="binding site" evidence="7">
    <location>
        <position position="55"/>
    </location>
    <ligand>
        <name>carbamoyl phosphate</name>
        <dbReference type="ChEBI" id="CHEBI:58228"/>
    </ligand>
</feature>
<evidence type="ECO:0000256" key="7">
    <source>
        <dbReference type="HAMAP-Rule" id="MF_00001"/>
    </source>
</evidence>
<dbReference type="PRINTS" id="PR00100">
    <property type="entry name" value="AOTCASE"/>
</dbReference>
<organism evidence="10 11">
    <name type="scientific">Thermodesulfobium acidiphilum</name>
    <dbReference type="NCBI Taxonomy" id="1794699"/>
    <lineage>
        <taxon>Bacteria</taxon>
        <taxon>Pseudomonadati</taxon>
        <taxon>Thermodesulfobiota</taxon>
        <taxon>Thermodesulfobiia</taxon>
        <taxon>Thermodesulfobiales</taxon>
        <taxon>Thermodesulfobiaceae</taxon>
        <taxon>Thermodesulfobium</taxon>
    </lineage>
</organism>
<feature type="binding site" evidence="7">
    <location>
        <position position="56"/>
    </location>
    <ligand>
        <name>carbamoyl phosphate</name>
        <dbReference type="ChEBI" id="CHEBI:58228"/>
    </ligand>
</feature>
<dbReference type="KEGG" id="taci:TDSAC_0694"/>
<sequence>MISHLLSTKYLDLDEILEIFNNAKKFLEVLNRPTKKIPILKGKLILTVFFEPSTRTRTSFEIAGKTLGADVVNLSVSQSSAKKGETIKDTCLTLNAMKPDCIVLRHSVSKIPEYITNFTSAKIINAGDGSNEHPSQALLDAFTLMQHFGDLEDRKILILGDVLNSRVARSNIWLLKKLGAKVSLCGPSTLVREEFEKEWDVDVYWDLDKAISNVDAIIVLRIQLERAASAWIPSTREYSIFYGLNRERLIKNNNVIIMHPGPMNRGLEISSDIADGSNALIRDQVTNGVAIRMSIFYHLLARKADSIGII</sequence>
<dbReference type="RefSeq" id="WP_199919895.1">
    <property type="nucleotide sequence ID" value="NZ_CP020921.1"/>
</dbReference>
<dbReference type="NCBIfam" id="NF002032">
    <property type="entry name" value="PRK00856.1"/>
    <property type="match status" value="1"/>
</dbReference>
<comment type="function">
    <text evidence="5 7">Catalyzes the condensation of carbamoyl phosphate and aspartate to form carbamoyl aspartate and inorganic phosphate, the committed step in the de novo pyrimidine nucleotide biosynthesis pathway.</text>
</comment>
<dbReference type="NCBIfam" id="TIGR00670">
    <property type="entry name" value="asp_carb_tr"/>
    <property type="match status" value="1"/>
</dbReference>
<accession>A0A2R4VZS7</accession>
<evidence type="ECO:0000313" key="10">
    <source>
        <dbReference type="EMBL" id="AWB10063.1"/>
    </source>
</evidence>
<dbReference type="PANTHER" id="PTHR45753">
    <property type="entry name" value="ORNITHINE CARBAMOYLTRANSFERASE, MITOCHONDRIAL"/>
    <property type="match status" value="1"/>
</dbReference>
<dbReference type="HAMAP" id="MF_00001">
    <property type="entry name" value="Asp_carb_tr"/>
    <property type="match status" value="1"/>
</dbReference>
<dbReference type="PROSITE" id="PS00097">
    <property type="entry name" value="CARBAMOYLTRANSFERASE"/>
    <property type="match status" value="1"/>
</dbReference>
<keyword evidence="4 7" id="KW-0665">Pyrimidine biosynthesis</keyword>
<dbReference type="Gene3D" id="3.40.50.1370">
    <property type="entry name" value="Aspartate/ornithine carbamoyltransferase"/>
    <property type="match status" value="2"/>
</dbReference>
<proteinExistence type="inferred from homology"/>
<feature type="binding site" evidence="7">
    <location>
        <position position="166"/>
    </location>
    <ligand>
        <name>L-aspartate</name>
        <dbReference type="ChEBI" id="CHEBI:29991"/>
    </ligand>
</feature>
<dbReference type="InterPro" id="IPR002082">
    <property type="entry name" value="Asp_carbamoyltransf"/>
</dbReference>
<comment type="subunit">
    <text evidence="7">Heterododecamer (2C3:3R2) of six catalytic PyrB chains organized as two trimers (C3), and six regulatory PyrI chains organized as three dimers (R2).</text>
</comment>
<evidence type="ECO:0000259" key="8">
    <source>
        <dbReference type="Pfam" id="PF00185"/>
    </source>
</evidence>
<dbReference type="PRINTS" id="PR00101">
    <property type="entry name" value="ATCASE"/>
</dbReference>
<feature type="binding site" evidence="7">
    <location>
        <position position="221"/>
    </location>
    <ligand>
        <name>L-aspartate</name>
        <dbReference type="ChEBI" id="CHEBI:29991"/>
    </ligand>
</feature>
<dbReference type="Proteomes" id="UP000244792">
    <property type="component" value="Chromosome"/>
</dbReference>
<dbReference type="GO" id="GO:0006520">
    <property type="term" value="P:amino acid metabolic process"/>
    <property type="evidence" value="ECO:0007669"/>
    <property type="project" value="InterPro"/>
</dbReference>
<comment type="pathway">
    <text evidence="1 7">Pyrimidine metabolism; UMP biosynthesis via de novo pathway; (S)-dihydroorotate from bicarbonate: step 2/3.</text>
</comment>
<feature type="binding site" evidence="7">
    <location>
        <position position="83"/>
    </location>
    <ligand>
        <name>L-aspartate</name>
        <dbReference type="ChEBI" id="CHEBI:29991"/>
    </ligand>
</feature>
<feature type="binding site" evidence="7">
    <location>
        <position position="105"/>
    </location>
    <ligand>
        <name>carbamoyl phosphate</name>
        <dbReference type="ChEBI" id="CHEBI:58228"/>
    </ligand>
</feature>
<gene>
    <name evidence="7" type="primary">pyrB</name>
    <name evidence="10" type="ORF">TDSAC_0694</name>
</gene>
<dbReference type="GO" id="GO:0005829">
    <property type="term" value="C:cytosol"/>
    <property type="evidence" value="ECO:0007669"/>
    <property type="project" value="TreeGrafter"/>
</dbReference>
<dbReference type="UniPathway" id="UPA00070">
    <property type="reaction ID" value="UER00116"/>
</dbReference>
<evidence type="ECO:0000256" key="4">
    <source>
        <dbReference type="ARBA" id="ARBA00022975"/>
    </source>
</evidence>
<feature type="binding site" evidence="7">
    <location>
        <position position="133"/>
    </location>
    <ligand>
        <name>carbamoyl phosphate</name>
        <dbReference type="ChEBI" id="CHEBI:58228"/>
    </ligand>
</feature>
<evidence type="ECO:0000256" key="1">
    <source>
        <dbReference type="ARBA" id="ARBA00004852"/>
    </source>
</evidence>
<feature type="domain" description="Aspartate/ornithine carbamoyltransferase Asp/Orn-binding" evidence="8">
    <location>
        <begin position="153"/>
        <end position="298"/>
    </location>
</feature>
<dbReference type="PANTHER" id="PTHR45753:SF6">
    <property type="entry name" value="ASPARTATE CARBAMOYLTRANSFERASE"/>
    <property type="match status" value="1"/>
</dbReference>
<protein>
    <recommendedName>
        <fullName evidence="7">Aspartate carbamoyltransferase</fullName>
        <ecNumber evidence="7">2.1.3.2</ecNumber>
    </recommendedName>
    <alternativeName>
        <fullName evidence="7">Aspartate transcarbamylase</fullName>
        <shortName evidence="7">ATCase</shortName>
    </alternativeName>
</protein>
<feature type="domain" description="Aspartate/ornithine carbamoyltransferase carbamoyl-P binding" evidence="9">
    <location>
        <begin position="4"/>
        <end position="145"/>
    </location>
</feature>
<dbReference type="Pfam" id="PF02729">
    <property type="entry name" value="OTCace_N"/>
    <property type="match status" value="1"/>
</dbReference>
<evidence type="ECO:0000256" key="3">
    <source>
        <dbReference type="ARBA" id="ARBA00022679"/>
    </source>
</evidence>
<evidence type="ECO:0000256" key="6">
    <source>
        <dbReference type="ARBA" id="ARBA00048859"/>
    </source>
</evidence>
<dbReference type="GO" id="GO:0006207">
    <property type="term" value="P:'de novo' pyrimidine nucleobase biosynthetic process"/>
    <property type="evidence" value="ECO:0007669"/>
    <property type="project" value="InterPro"/>
</dbReference>
<dbReference type="GO" id="GO:0044205">
    <property type="term" value="P:'de novo' UMP biosynthetic process"/>
    <property type="evidence" value="ECO:0007669"/>
    <property type="project" value="UniProtKB-UniRule"/>
</dbReference>
<comment type="catalytic activity">
    <reaction evidence="6 7">
        <text>carbamoyl phosphate + L-aspartate = N-carbamoyl-L-aspartate + phosphate + H(+)</text>
        <dbReference type="Rhea" id="RHEA:20013"/>
        <dbReference type="ChEBI" id="CHEBI:15378"/>
        <dbReference type="ChEBI" id="CHEBI:29991"/>
        <dbReference type="ChEBI" id="CHEBI:32814"/>
        <dbReference type="ChEBI" id="CHEBI:43474"/>
        <dbReference type="ChEBI" id="CHEBI:58228"/>
        <dbReference type="EC" id="2.1.3.2"/>
    </reaction>
</comment>
<reference evidence="10 11" key="1">
    <citation type="submission" date="2017-04" db="EMBL/GenBank/DDBJ databases">
        <title>Genomic insights into metabolism of Thermodesulfobium acidiphilum.</title>
        <authorList>
            <person name="Toshchakov S.V."/>
            <person name="Frolov E.N."/>
            <person name="Kublanov I.V."/>
            <person name="Samarov N.I."/>
            <person name="Novikov A."/>
            <person name="Lebedinsky A.V."/>
            <person name="Bonch-Osmolovskaya E.A."/>
            <person name="Chernyh N.A."/>
        </authorList>
    </citation>
    <scope>NUCLEOTIDE SEQUENCE [LARGE SCALE GENOMIC DNA]</scope>
    <source>
        <strain evidence="10 11">3127-1</strain>
    </source>
</reference>
<feature type="binding site" evidence="7">
    <location>
        <position position="261"/>
    </location>
    <ligand>
        <name>carbamoyl phosphate</name>
        <dbReference type="ChEBI" id="CHEBI:58228"/>
    </ligand>
</feature>
<evidence type="ECO:0000313" key="11">
    <source>
        <dbReference type="Proteomes" id="UP000244792"/>
    </source>
</evidence>
<dbReference type="InterPro" id="IPR006130">
    <property type="entry name" value="Asp/Orn_carbamoylTrfase"/>
</dbReference>
<feature type="binding site" evidence="7">
    <location>
        <position position="262"/>
    </location>
    <ligand>
        <name>carbamoyl phosphate</name>
        <dbReference type="ChEBI" id="CHEBI:58228"/>
    </ligand>
</feature>
<dbReference type="EC" id="2.1.3.2" evidence="7"/>
<evidence type="ECO:0000256" key="5">
    <source>
        <dbReference type="ARBA" id="ARBA00043884"/>
    </source>
</evidence>
<keyword evidence="11" id="KW-1185">Reference proteome</keyword>
<dbReference type="GO" id="GO:0004070">
    <property type="term" value="F:aspartate carbamoyltransferase activity"/>
    <property type="evidence" value="ECO:0007669"/>
    <property type="project" value="UniProtKB-UniRule"/>
</dbReference>